<dbReference type="Gene3D" id="3.30.200.20">
    <property type="entry name" value="Phosphorylase Kinase, domain 1"/>
    <property type="match status" value="1"/>
</dbReference>
<dbReference type="FunFam" id="3.30.200.20:FF:000715">
    <property type="entry name" value="AGC protein kinase"/>
    <property type="match status" value="1"/>
</dbReference>
<feature type="binding site" evidence="7">
    <location>
        <position position="363"/>
    </location>
    <ligand>
        <name>ATP</name>
        <dbReference type="ChEBI" id="CHEBI:30616"/>
    </ligand>
</feature>
<proteinExistence type="predicted"/>
<dbReference type="PROSITE" id="PS50011">
    <property type="entry name" value="PROTEIN_KINASE_DOM"/>
    <property type="match status" value="1"/>
</dbReference>
<dbReference type="EMBL" id="CAIX01000185">
    <property type="protein sequence ID" value="CCI47765.1"/>
    <property type="molecule type" value="Genomic_DNA"/>
</dbReference>
<dbReference type="Pfam" id="PF22749">
    <property type="entry name" value="Arb2"/>
    <property type="match status" value="1"/>
</dbReference>
<evidence type="ECO:0000256" key="1">
    <source>
        <dbReference type="ARBA" id="ARBA00022527"/>
    </source>
</evidence>
<keyword evidence="1" id="KW-0723">Serine/threonine-protein kinase</keyword>
<evidence type="ECO:0000256" key="5">
    <source>
        <dbReference type="ARBA" id="ARBA00022777"/>
    </source>
</evidence>
<dbReference type="InterPro" id="IPR053858">
    <property type="entry name" value="Arb2_dom"/>
</dbReference>
<keyword evidence="11" id="KW-1185">Reference proteome</keyword>
<keyword evidence="3" id="KW-0808">Transferase</keyword>
<dbReference type="InterPro" id="IPR008271">
    <property type="entry name" value="Ser/Thr_kinase_AS"/>
</dbReference>
<dbReference type="PROSITE" id="PS51285">
    <property type="entry name" value="AGC_KINASE_CTER"/>
    <property type="match status" value="1"/>
</dbReference>
<evidence type="ECO:0000256" key="6">
    <source>
        <dbReference type="ARBA" id="ARBA00022840"/>
    </source>
</evidence>
<dbReference type="STRING" id="65357.A0A024GN36"/>
<protein>
    <recommendedName>
        <fullName evidence="12">Protein kinase domain-containing protein</fullName>
    </recommendedName>
</protein>
<dbReference type="AlphaFoldDB" id="A0A024GN36"/>
<dbReference type="InterPro" id="IPR045270">
    <property type="entry name" value="STKc_AGC"/>
</dbReference>
<keyword evidence="4 7" id="KW-0547">Nucleotide-binding</keyword>
<dbReference type="InParanoid" id="A0A024GN36"/>
<evidence type="ECO:0000259" key="9">
    <source>
        <dbReference type="PROSITE" id="PS51285"/>
    </source>
</evidence>
<keyword evidence="6 7" id="KW-0067">ATP-binding</keyword>
<evidence type="ECO:0000256" key="4">
    <source>
        <dbReference type="ARBA" id="ARBA00022741"/>
    </source>
</evidence>
<dbReference type="InterPro" id="IPR000961">
    <property type="entry name" value="AGC-kinase_C"/>
</dbReference>
<comment type="caution">
    <text evidence="10">The sequence shown here is derived from an EMBL/GenBank/DDBJ whole genome shotgun (WGS) entry which is preliminary data.</text>
</comment>
<gene>
    <name evidence="10" type="ORF">BN9_087810</name>
</gene>
<evidence type="ECO:0000256" key="2">
    <source>
        <dbReference type="ARBA" id="ARBA00022553"/>
    </source>
</evidence>
<dbReference type="InterPro" id="IPR017441">
    <property type="entry name" value="Protein_kinase_ATP_BS"/>
</dbReference>
<organism evidence="10 11">
    <name type="scientific">Albugo candida</name>
    <dbReference type="NCBI Taxonomy" id="65357"/>
    <lineage>
        <taxon>Eukaryota</taxon>
        <taxon>Sar</taxon>
        <taxon>Stramenopiles</taxon>
        <taxon>Oomycota</taxon>
        <taxon>Peronosporomycetes</taxon>
        <taxon>Albuginales</taxon>
        <taxon>Albuginaceae</taxon>
        <taxon>Albugo</taxon>
    </lineage>
</organism>
<dbReference type="PROSITE" id="PS00108">
    <property type="entry name" value="PROTEIN_KINASE_ST"/>
    <property type="match status" value="1"/>
</dbReference>
<evidence type="ECO:0008006" key="12">
    <source>
        <dbReference type="Google" id="ProtNLM"/>
    </source>
</evidence>
<dbReference type="Gene3D" id="1.10.510.10">
    <property type="entry name" value="Transferase(Phosphotransferase) domain 1"/>
    <property type="match status" value="1"/>
</dbReference>
<accession>A0A024GN36</accession>
<evidence type="ECO:0000259" key="8">
    <source>
        <dbReference type="PROSITE" id="PS50011"/>
    </source>
</evidence>
<dbReference type="GO" id="GO:0004674">
    <property type="term" value="F:protein serine/threonine kinase activity"/>
    <property type="evidence" value="ECO:0007669"/>
    <property type="project" value="UniProtKB-KW"/>
</dbReference>
<dbReference type="PROSITE" id="PS00107">
    <property type="entry name" value="PROTEIN_KINASE_ATP"/>
    <property type="match status" value="1"/>
</dbReference>
<dbReference type="GO" id="GO:0005524">
    <property type="term" value="F:ATP binding"/>
    <property type="evidence" value="ECO:0007669"/>
    <property type="project" value="UniProtKB-UniRule"/>
</dbReference>
<evidence type="ECO:0000313" key="10">
    <source>
        <dbReference type="EMBL" id="CCI47765.1"/>
    </source>
</evidence>
<dbReference type="InterPro" id="IPR000719">
    <property type="entry name" value="Prot_kinase_dom"/>
</dbReference>
<dbReference type="PANTHER" id="PTHR24351">
    <property type="entry name" value="RIBOSOMAL PROTEIN S6 KINASE"/>
    <property type="match status" value="1"/>
</dbReference>
<dbReference type="InterPro" id="IPR011009">
    <property type="entry name" value="Kinase-like_dom_sf"/>
</dbReference>
<dbReference type="Proteomes" id="UP000053237">
    <property type="component" value="Unassembled WGS sequence"/>
</dbReference>
<dbReference type="SMART" id="SM00220">
    <property type="entry name" value="S_TKc"/>
    <property type="match status" value="1"/>
</dbReference>
<reference evidence="10 11" key="1">
    <citation type="submission" date="2012-05" db="EMBL/GenBank/DDBJ databases">
        <title>Recombination and specialization in a pathogen metapopulation.</title>
        <authorList>
            <person name="Gardiner A."/>
            <person name="Kemen E."/>
            <person name="Schultz-Larsen T."/>
            <person name="MacLean D."/>
            <person name="Van Oosterhout C."/>
            <person name="Jones J.D.G."/>
        </authorList>
    </citation>
    <scope>NUCLEOTIDE SEQUENCE [LARGE SCALE GENOMIC DNA]</scope>
    <source>
        <strain evidence="10 11">Ac Nc2</strain>
    </source>
</reference>
<dbReference type="OrthoDB" id="421951at2759"/>
<dbReference type="SUPFAM" id="SSF56112">
    <property type="entry name" value="Protein kinase-like (PK-like)"/>
    <property type="match status" value="1"/>
</dbReference>
<dbReference type="FunFam" id="1.10.510.10:FF:000465">
    <property type="entry name" value="Non-specific serine/threonine protein kinase"/>
    <property type="match status" value="1"/>
</dbReference>
<evidence type="ECO:0000256" key="3">
    <source>
        <dbReference type="ARBA" id="ARBA00022679"/>
    </source>
</evidence>
<feature type="domain" description="Protein kinase" evidence="8">
    <location>
        <begin position="331"/>
        <end position="594"/>
    </location>
</feature>
<dbReference type="CDD" id="cd05123">
    <property type="entry name" value="STKc_AGC"/>
    <property type="match status" value="1"/>
</dbReference>
<keyword evidence="5" id="KW-0418">Kinase</keyword>
<name>A0A024GN36_9STRA</name>
<evidence type="ECO:0000313" key="11">
    <source>
        <dbReference type="Proteomes" id="UP000053237"/>
    </source>
</evidence>
<feature type="domain" description="AGC-kinase C-terminal" evidence="9">
    <location>
        <begin position="595"/>
        <end position="660"/>
    </location>
</feature>
<dbReference type="Pfam" id="PF00069">
    <property type="entry name" value="Pkinase"/>
    <property type="match status" value="1"/>
</dbReference>
<sequence length="685" mass="77146">MPLEDERSRMERLLQQIVCEEQQQMLRLGFIEAFIPNVDSPARCNIFLSANWHICERLLLVIASGNGIQPGIWSRSLVLEADTASNQYRSGSMLPYLHTALTAGFGVIVLNPNTNSVFLNNEKILIPSSENPDQHVQYVWETFGTRSACSQVYIAAYGRGGILAKHLLDAQPILCTKTAAIAFVESSHHIESTDSEQVRTLLKSRGINWQRSRHAPGTQLATTEQLGCLSLSAGEPDRKKATSTNTAWTISASMGTVFAFFESARNFAAEAELKSEMDAISQHEAVPEAHEEDAEMIAHQEDILEVRYNGARRSSRARSMIVSTSMSVSDFELLAVVGKGAYGKVYLAKKKYGRNAGRFYAMKVSRKEDVFEKKQVEHAKLEQRILKAIEHPFIVRLRYAFQNEHKLYLLMDYYCGGSLYTQLRKRERFDIAQARFYAAELALALTHLHDMRIMYRDIKLENILMDSEGHIAITDFGLCKDDVQGFTFVGTAEYLAPELLCSQRTATSYGKSVDWWGYGVLIYEMIRGQTPFWDSNRRQMFQKILMKEPEFPPELFSDVVIDFLKRLLVKNPLGRLGCRDPLGGPAELLSHPWFYGIDWQALLDRKVEPPVRPVAFQGQAVSNVPAMAESPTSCGKLSPDGSMHFEGYSYRGSDVLTGSRAPSYITESDLRMDLGDWAIDTTKTS</sequence>
<keyword evidence="2" id="KW-0597">Phosphoprotein</keyword>
<evidence type="ECO:0000256" key="7">
    <source>
        <dbReference type="PROSITE-ProRule" id="PRU10141"/>
    </source>
</evidence>